<protein>
    <recommendedName>
        <fullName evidence="2">anthranilate synthase</fullName>
        <ecNumber evidence="2">4.1.3.27</ecNumber>
    </recommendedName>
</protein>
<evidence type="ECO:0000313" key="7">
    <source>
        <dbReference type="Proteomes" id="UP000295375"/>
    </source>
</evidence>
<dbReference type="Proteomes" id="UP000295375">
    <property type="component" value="Unassembled WGS sequence"/>
</dbReference>
<dbReference type="InterPro" id="IPR005257">
    <property type="entry name" value="Anth_synth_I_TrpE"/>
</dbReference>
<feature type="domain" description="Chorismate-utilising enzyme C-terminal" evidence="5">
    <location>
        <begin position="241"/>
        <end position="501"/>
    </location>
</feature>
<gene>
    <name evidence="6" type="ORF">EV696_11726</name>
</gene>
<dbReference type="InterPro" id="IPR019999">
    <property type="entry name" value="Anth_synth_I-like"/>
</dbReference>
<dbReference type="PRINTS" id="PR00095">
    <property type="entry name" value="ANTSNTHASEI"/>
</dbReference>
<dbReference type="SUPFAM" id="SSF56322">
    <property type="entry name" value="ADC synthase"/>
    <property type="match status" value="1"/>
</dbReference>
<organism evidence="6 7">
    <name type="scientific">Permianibacter aggregans</name>
    <dbReference type="NCBI Taxonomy" id="1510150"/>
    <lineage>
        <taxon>Bacteria</taxon>
        <taxon>Pseudomonadati</taxon>
        <taxon>Pseudomonadota</taxon>
        <taxon>Gammaproteobacteria</taxon>
        <taxon>Pseudomonadales</taxon>
        <taxon>Pseudomonadaceae</taxon>
        <taxon>Permianibacter</taxon>
    </lineage>
</organism>
<dbReference type="NCBIfam" id="NF010079">
    <property type="entry name" value="PRK13564.1"/>
    <property type="match status" value="1"/>
</dbReference>
<dbReference type="GO" id="GO:0000162">
    <property type="term" value="P:L-tryptophan biosynthetic process"/>
    <property type="evidence" value="ECO:0007669"/>
    <property type="project" value="TreeGrafter"/>
</dbReference>
<keyword evidence="7" id="KW-1185">Reference proteome</keyword>
<accession>A0A4R6UKF2</accession>
<comment type="similarity">
    <text evidence="1">Belongs to the anthranilate synthase component I family.</text>
</comment>
<evidence type="ECO:0000256" key="2">
    <source>
        <dbReference type="ARBA" id="ARBA00012266"/>
    </source>
</evidence>
<keyword evidence="3" id="KW-0456">Lyase</keyword>
<dbReference type="OrthoDB" id="9803598at2"/>
<dbReference type="InterPro" id="IPR015890">
    <property type="entry name" value="Chorismate_C"/>
</dbReference>
<name>A0A4R6UKF2_9GAMM</name>
<evidence type="ECO:0000256" key="4">
    <source>
        <dbReference type="ARBA" id="ARBA00047683"/>
    </source>
</evidence>
<dbReference type="EC" id="4.1.3.27" evidence="2"/>
<dbReference type="PANTHER" id="PTHR11236:SF49">
    <property type="entry name" value="ANTHRANILATE SYNTHASE COMPONENT 1"/>
    <property type="match status" value="1"/>
</dbReference>
<comment type="catalytic activity">
    <reaction evidence="4">
        <text>chorismate + L-glutamine = anthranilate + pyruvate + L-glutamate + H(+)</text>
        <dbReference type="Rhea" id="RHEA:21732"/>
        <dbReference type="ChEBI" id="CHEBI:15361"/>
        <dbReference type="ChEBI" id="CHEBI:15378"/>
        <dbReference type="ChEBI" id="CHEBI:16567"/>
        <dbReference type="ChEBI" id="CHEBI:29748"/>
        <dbReference type="ChEBI" id="CHEBI:29985"/>
        <dbReference type="ChEBI" id="CHEBI:58359"/>
        <dbReference type="EC" id="4.1.3.27"/>
    </reaction>
</comment>
<dbReference type="InterPro" id="IPR005801">
    <property type="entry name" value="ADC_synthase"/>
</dbReference>
<evidence type="ECO:0000256" key="1">
    <source>
        <dbReference type="ARBA" id="ARBA00009562"/>
    </source>
</evidence>
<dbReference type="RefSeq" id="WP_133592354.1">
    <property type="nucleotide sequence ID" value="NZ_CP037953.1"/>
</dbReference>
<dbReference type="Gene3D" id="3.60.120.10">
    <property type="entry name" value="Anthranilate synthase"/>
    <property type="match status" value="1"/>
</dbReference>
<sequence>MSDYRFIKRQMPPIERAVDVFAALTDSGRTPGSVLLETADGLTPEAGKSLLLLSPCLRIDGFLNEIRVRALTSNGRQLLQRLSTLSETAISGSGDELSLPLSVANSAENEQQRLLQEPTLNLLRSLLSQLHASHADEAKLFMLSGIFSFETIRLFEQLPALPGEQDKPLFTLFLPELVLQLPRAGQSVSAYALVTEGEQSARIENDMSRQLVALSETLRHVSKQETPAGAAAVNVEIDIADEAFERQVQKAQSHLQAGDAFQIVISRRFSLPCADALQSYRVLRQENPSPYLFYVNTGDYTLFGASPESAVKVDGVSREIEVCPIAGTRARGRNVSGEIDADYDARIEADLRADEKEIAEHMMLVDLARNDVARIAAPGTRRVKQLLTVERYSRVMHLVSRVAGTLKPGLDALHAYAASMPMGTLSGAPKLRAIEIIRQLEGKPRGAYGGAVGYLNGQGDMDTAIIIRAAVVRDGKATVQAGAGVVLASDPAAEADETRRKAESVLRAIYGASLAANGRSGNHA</sequence>
<proteinExistence type="inferred from homology"/>
<reference evidence="6 7" key="1">
    <citation type="submission" date="2019-03" db="EMBL/GenBank/DDBJ databases">
        <title>Genomic Encyclopedia of Type Strains, Phase IV (KMG-IV): sequencing the most valuable type-strain genomes for metagenomic binning, comparative biology and taxonomic classification.</title>
        <authorList>
            <person name="Goeker M."/>
        </authorList>
    </citation>
    <scope>NUCLEOTIDE SEQUENCE [LARGE SCALE GENOMIC DNA]</scope>
    <source>
        <strain evidence="6 7">DSM 103792</strain>
    </source>
</reference>
<dbReference type="NCBIfam" id="TIGR00565">
    <property type="entry name" value="trpE_proteo"/>
    <property type="match status" value="1"/>
</dbReference>
<dbReference type="GO" id="GO:0004049">
    <property type="term" value="F:anthranilate synthase activity"/>
    <property type="evidence" value="ECO:0007669"/>
    <property type="project" value="UniProtKB-EC"/>
</dbReference>
<dbReference type="AlphaFoldDB" id="A0A4R6UKF2"/>
<evidence type="ECO:0000259" key="5">
    <source>
        <dbReference type="Pfam" id="PF00425"/>
    </source>
</evidence>
<comment type="caution">
    <text evidence="6">The sequence shown here is derived from an EMBL/GenBank/DDBJ whole genome shotgun (WGS) entry which is preliminary data.</text>
</comment>
<dbReference type="PANTHER" id="PTHR11236">
    <property type="entry name" value="AMINOBENZOATE/ANTHRANILATE SYNTHASE"/>
    <property type="match status" value="1"/>
</dbReference>
<evidence type="ECO:0000313" key="6">
    <source>
        <dbReference type="EMBL" id="TDQ45793.1"/>
    </source>
</evidence>
<dbReference type="EMBL" id="SNYM01000017">
    <property type="protein sequence ID" value="TDQ45793.1"/>
    <property type="molecule type" value="Genomic_DNA"/>
</dbReference>
<dbReference type="Pfam" id="PF00425">
    <property type="entry name" value="Chorismate_bind"/>
    <property type="match status" value="1"/>
</dbReference>
<evidence type="ECO:0000256" key="3">
    <source>
        <dbReference type="ARBA" id="ARBA00023239"/>
    </source>
</evidence>